<evidence type="ECO:0000313" key="2">
    <source>
        <dbReference type="Proteomes" id="UP000015525"/>
    </source>
</evidence>
<dbReference type="InterPro" id="IPR003737">
    <property type="entry name" value="GlcNAc_PI_deacetylase-related"/>
</dbReference>
<dbReference type="GO" id="GO:0016811">
    <property type="term" value="F:hydrolase activity, acting on carbon-nitrogen (but not peptide) bonds, in linear amides"/>
    <property type="evidence" value="ECO:0007669"/>
    <property type="project" value="TreeGrafter"/>
</dbReference>
<keyword evidence="2" id="KW-1185">Reference proteome</keyword>
<accession>T0I1E0</accession>
<evidence type="ECO:0000313" key="1">
    <source>
        <dbReference type="EMBL" id="EQB05480.1"/>
    </source>
</evidence>
<dbReference type="SUPFAM" id="SSF102588">
    <property type="entry name" value="LmbE-like"/>
    <property type="match status" value="1"/>
</dbReference>
<dbReference type="PATRIC" id="fig|1329909.3.peg.2440"/>
<dbReference type="PANTHER" id="PTHR12993:SF11">
    <property type="entry name" value="N-ACETYLGLUCOSAMINYL-PHOSPHATIDYLINOSITOL DE-N-ACETYLASE"/>
    <property type="match status" value="1"/>
</dbReference>
<dbReference type="AlphaFoldDB" id="T0I1E0"/>
<reference evidence="1 2" key="1">
    <citation type="journal article" date="2013" name="Genome Announc.">
        <title>Draft Genome Sequence of Sphingobium quisquiliarum Strain P25T, a Novel Hexachlorocyclohexane (HCH)-Degrading Bacterium Isolated from an HCH Dumpsite.</title>
        <authorList>
            <person name="Kumar Singh A."/>
            <person name="Sangwan N."/>
            <person name="Sharma A."/>
            <person name="Gupta V."/>
            <person name="Khurana J.P."/>
            <person name="Lal R."/>
        </authorList>
    </citation>
    <scope>NUCLEOTIDE SEQUENCE [LARGE SCALE GENOMIC DNA]</scope>
    <source>
        <strain evidence="1 2">P25</strain>
    </source>
</reference>
<gene>
    <name evidence="1" type="ORF">L288_12605</name>
</gene>
<comment type="caution">
    <text evidence="1">The sequence shown here is derived from an EMBL/GenBank/DDBJ whole genome shotgun (WGS) entry which is preliminary data.</text>
</comment>
<sequence length="225" mass="24579">MIDTIQRAMVIAPHPDDEVLGCGGTIARLAALGRHVDVVIATRGHAPRFDTAQVEQVQAEARRAHALLGVARTHFLDFPAAELDRVPRAELNAGIAALVAQCRPDTLFLPFMGDLHFDHHLVFDAAMVAARPLGAHYPARILAYETVSETNWAAPYLAPSFQPNIFVDISSHIARKIEAFGCFASQVRPFPNERSVETLRALAQVRGSCVSREAAEAFILIREVA</sequence>
<dbReference type="InterPro" id="IPR024078">
    <property type="entry name" value="LmbE-like_dom_sf"/>
</dbReference>
<dbReference type="PANTHER" id="PTHR12993">
    <property type="entry name" value="N-ACETYLGLUCOSAMINYL-PHOSPHATIDYLINOSITOL DE-N-ACETYLASE-RELATED"/>
    <property type="match status" value="1"/>
</dbReference>
<protein>
    <recommendedName>
        <fullName evidence="3">GlcNAc-PI de-N-acetylase</fullName>
    </recommendedName>
</protein>
<dbReference type="Proteomes" id="UP000015525">
    <property type="component" value="Unassembled WGS sequence"/>
</dbReference>
<dbReference type="EMBL" id="ATHO01000109">
    <property type="protein sequence ID" value="EQB05480.1"/>
    <property type="molecule type" value="Genomic_DNA"/>
</dbReference>
<proteinExistence type="predicted"/>
<dbReference type="Pfam" id="PF02585">
    <property type="entry name" value="PIG-L"/>
    <property type="match status" value="1"/>
</dbReference>
<dbReference type="RefSeq" id="WP_021238740.1">
    <property type="nucleotide sequence ID" value="NZ_ATHO01000109.1"/>
</dbReference>
<name>T0I1E0_9SPHN</name>
<organism evidence="1 2">
    <name type="scientific">Sphingobium quisquiliarum P25</name>
    <dbReference type="NCBI Taxonomy" id="1329909"/>
    <lineage>
        <taxon>Bacteria</taxon>
        <taxon>Pseudomonadati</taxon>
        <taxon>Pseudomonadota</taxon>
        <taxon>Alphaproteobacteria</taxon>
        <taxon>Sphingomonadales</taxon>
        <taxon>Sphingomonadaceae</taxon>
        <taxon>Sphingobium</taxon>
    </lineage>
</organism>
<evidence type="ECO:0008006" key="3">
    <source>
        <dbReference type="Google" id="ProtNLM"/>
    </source>
</evidence>
<dbReference type="Gene3D" id="3.40.50.10320">
    <property type="entry name" value="LmbE-like"/>
    <property type="match status" value="1"/>
</dbReference>